<dbReference type="OrthoDB" id="8811627at2759"/>
<dbReference type="PANTHER" id="PTHR24255">
    <property type="entry name" value="COMPLEMENT COMPONENT 1, S SUBCOMPONENT-RELATED"/>
    <property type="match status" value="1"/>
</dbReference>
<sequence>MIMGLVECNDNVFTEKSGVISSPDYPNPYPKSTDCLYRIELEEGFTISLEFAEIFDLEDHPDVPCPYDYLQ</sequence>
<organism evidence="4 5">
    <name type="scientific">Scyliorhinus torazame</name>
    <name type="common">Cloudy catshark</name>
    <name type="synonym">Catulus torazame</name>
    <dbReference type="NCBI Taxonomy" id="75743"/>
    <lineage>
        <taxon>Eukaryota</taxon>
        <taxon>Metazoa</taxon>
        <taxon>Chordata</taxon>
        <taxon>Craniata</taxon>
        <taxon>Vertebrata</taxon>
        <taxon>Chondrichthyes</taxon>
        <taxon>Elasmobranchii</taxon>
        <taxon>Galeomorphii</taxon>
        <taxon>Galeoidea</taxon>
        <taxon>Carcharhiniformes</taxon>
        <taxon>Scyliorhinidae</taxon>
        <taxon>Scyliorhinus</taxon>
    </lineage>
</organism>
<evidence type="ECO:0000259" key="3">
    <source>
        <dbReference type="PROSITE" id="PS01180"/>
    </source>
</evidence>
<dbReference type="PANTHER" id="PTHR24255:SF38">
    <property type="entry name" value="MANNAN-BINDING LECTIN SERINE PROTEASE 1-LIKE"/>
    <property type="match status" value="1"/>
</dbReference>
<dbReference type="Proteomes" id="UP000288216">
    <property type="component" value="Unassembled WGS sequence"/>
</dbReference>
<evidence type="ECO:0000256" key="1">
    <source>
        <dbReference type="ARBA" id="ARBA00023157"/>
    </source>
</evidence>
<comment type="caution">
    <text evidence="2">Lacks conserved residue(s) required for the propagation of feature annotation.</text>
</comment>
<gene>
    <name evidence="4" type="ORF">scyTo_0026178</name>
</gene>
<dbReference type="GO" id="GO:0004252">
    <property type="term" value="F:serine-type endopeptidase activity"/>
    <property type="evidence" value="ECO:0007669"/>
    <property type="project" value="TreeGrafter"/>
</dbReference>
<dbReference type="SUPFAM" id="SSF49854">
    <property type="entry name" value="Spermadhesin, CUB domain"/>
    <property type="match status" value="1"/>
</dbReference>
<dbReference type="Gene3D" id="2.60.120.290">
    <property type="entry name" value="Spermadhesin, CUB domain"/>
    <property type="match status" value="1"/>
</dbReference>
<evidence type="ECO:0000256" key="2">
    <source>
        <dbReference type="PROSITE-ProRule" id="PRU00059"/>
    </source>
</evidence>
<reference evidence="4 5" key="1">
    <citation type="journal article" date="2018" name="Nat. Ecol. Evol.">
        <title>Shark genomes provide insights into elasmobranch evolution and the origin of vertebrates.</title>
        <authorList>
            <person name="Hara Y"/>
            <person name="Yamaguchi K"/>
            <person name="Onimaru K"/>
            <person name="Kadota M"/>
            <person name="Koyanagi M"/>
            <person name="Keeley SD"/>
            <person name="Tatsumi K"/>
            <person name="Tanaka K"/>
            <person name="Motone F"/>
            <person name="Kageyama Y"/>
            <person name="Nozu R"/>
            <person name="Adachi N"/>
            <person name="Nishimura O"/>
            <person name="Nakagawa R"/>
            <person name="Tanegashima C"/>
            <person name="Kiyatake I"/>
            <person name="Matsumoto R"/>
            <person name="Murakumo K"/>
            <person name="Nishida K"/>
            <person name="Terakita A"/>
            <person name="Kuratani S"/>
            <person name="Sato K"/>
            <person name="Hyodo S Kuraku.S."/>
        </authorList>
    </citation>
    <scope>NUCLEOTIDE SEQUENCE [LARGE SCALE GENOMIC DNA]</scope>
</reference>
<accession>A0A401QJG2</accession>
<dbReference type="Pfam" id="PF00431">
    <property type="entry name" value="CUB"/>
    <property type="match status" value="1"/>
</dbReference>
<comment type="caution">
    <text evidence="4">The sequence shown here is derived from an EMBL/GenBank/DDBJ whole genome shotgun (WGS) entry which is preliminary data.</text>
</comment>
<name>A0A401QJG2_SCYTO</name>
<feature type="non-terminal residue" evidence="4">
    <location>
        <position position="71"/>
    </location>
</feature>
<keyword evidence="1 2" id="KW-1015">Disulfide bond</keyword>
<keyword evidence="5" id="KW-1185">Reference proteome</keyword>
<dbReference type="AlphaFoldDB" id="A0A401QJG2"/>
<dbReference type="InterPro" id="IPR035914">
    <property type="entry name" value="Sperma_CUB_dom_sf"/>
</dbReference>
<protein>
    <recommendedName>
        <fullName evidence="3">CUB domain-containing protein</fullName>
    </recommendedName>
</protein>
<proteinExistence type="predicted"/>
<feature type="disulfide bond" evidence="2">
    <location>
        <begin position="8"/>
        <end position="35"/>
    </location>
</feature>
<evidence type="ECO:0000313" key="5">
    <source>
        <dbReference type="Proteomes" id="UP000288216"/>
    </source>
</evidence>
<dbReference type="CDD" id="cd00041">
    <property type="entry name" value="CUB"/>
    <property type="match status" value="1"/>
</dbReference>
<dbReference type="STRING" id="75743.A0A401QJG2"/>
<dbReference type="PROSITE" id="PS01180">
    <property type="entry name" value="CUB"/>
    <property type="match status" value="1"/>
</dbReference>
<feature type="domain" description="CUB" evidence="3">
    <location>
        <begin position="8"/>
        <end position="71"/>
    </location>
</feature>
<dbReference type="EMBL" id="BFAA01167114">
    <property type="protein sequence ID" value="GCB85494.1"/>
    <property type="molecule type" value="Genomic_DNA"/>
</dbReference>
<dbReference type="InterPro" id="IPR000859">
    <property type="entry name" value="CUB_dom"/>
</dbReference>
<evidence type="ECO:0000313" key="4">
    <source>
        <dbReference type="EMBL" id="GCB85494.1"/>
    </source>
</evidence>
<dbReference type="GO" id="GO:0005615">
    <property type="term" value="C:extracellular space"/>
    <property type="evidence" value="ECO:0007669"/>
    <property type="project" value="TreeGrafter"/>
</dbReference>